<keyword evidence="2" id="KW-1133">Transmembrane helix</keyword>
<dbReference type="Gene3D" id="1.20.1640.10">
    <property type="entry name" value="Multidrug efflux transporter AcrB transmembrane domain"/>
    <property type="match status" value="2"/>
</dbReference>
<evidence type="ECO:0000256" key="2">
    <source>
        <dbReference type="SAM" id="Phobius"/>
    </source>
</evidence>
<sequence>MKLSALAVKRPVTTFMLMLVAVILGIVSTNLLPVDLYPEIDVPVSVVTVSYSGAAPEEIENLITIPLEQTLATVSGLSSIESYTSDGSSTVVVLFEYGTNMDIAALEMREKVDLIRGFLPEDASDPMVLKIDPNAFPIMQVGISGNMEFTQLQRIAEDEMLSRLERIDGVASANVFGGVEQEVRVRLDQSKLTGYSLDISRIQQQIMAENLNLPGGQVFKGDQEMTVRTLGEFTSVDDVKNMPIILQSGEIIRLHEVADISVDYKERTSIARLNGEPNITLSITKQSVANTVRVAERIHRELDNLRRDYPDLQLTVAFDTSEFINDSISNVFRNAVMGSLLAVLILFLFLRNLRSTIIVGVAIPVSVISTFALMYFGGLTINLISLGGLALGIGMLVDNSIVVLENIYRYRELGENRRDSAVNGASEVAMAITASTLTTVAVFLPIVFVQGFTAIIFRQLSFAVAFSLTASLLIALTVVPMLSSKILKVGEAKIRKRRLLSIGWFLDLFDRMIRKFSGFYQVSLRFGLRHRIISVVIALVIFASSIVMLGVVGGEFFPSMDEGTIQVSIDTPHGTRLADIDRQVQQVENLILEIPESERVLVTIGGGGMMGMGGGSGSSIDITLVDQSERQRSTGEIADLIREMVQGIAGVDITVQETSSMGMGGTGGSPIAIQMQGDDLRMLETMGRDIQRMVRNVPGTREVSLSVEEGEPEARVVIQRNMASRYGVTAAQINNALRASLDGVRASSLNLGGEDIDITLSLDERAKESIENMRQILIPTNYGTAVPLGQVATIEYGASPAQINRINQVRTVVISSQLSGRDLQSVTREIQAELENYPMPPGYNYRMTGEQEDMAEAFGNLGLALMLSIVLVYMIMASQFESLLYPFIIMFSIPFAFTGAFIGLFLTGTSLSVPALIGMIMLAGIVVNNAIVLVDYINQLRQQGMDRNEAVKEAVAIRFRPILMTALTTILALVPLAMGIGEGAETMAPMAIVVVGGLIMSTLLTMVFIPVLYTIMDDFKRKLRKWFKREPETPAKADESSQASAQNMTDAETPEGSFVP</sequence>
<name>A0AA46AJH5_9CLOT</name>
<feature type="transmembrane region" description="Helical" evidence="2">
    <location>
        <begin position="357"/>
        <end position="377"/>
    </location>
</feature>
<dbReference type="GO" id="GO:0042910">
    <property type="term" value="F:xenobiotic transmembrane transporter activity"/>
    <property type="evidence" value="ECO:0007669"/>
    <property type="project" value="TreeGrafter"/>
</dbReference>
<dbReference type="Gene3D" id="3.30.70.1440">
    <property type="entry name" value="Multidrug efflux transporter AcrB pore domain"/>
    <property type="match status" value="1"/>
</dbReference>
<feature type="transmembrane region" description="Helical" evidence="2">
    <location>
        <begin position="883"/>
        <end position="907"/>
    </location>
</feature>
<dbReference type="GO" id="GO:0005886">
    <property type="term" value="C:plasma membrane"/>
    <property type="evidence" value="ECO:0007669"/>
    <property type="project" value="TreeGrafter"/>
</dbReference>
<dbReference type="RefSeq" id="WP_283409699.1">
    <property type="nucleotide sequence ID" value="NZ_FXUF01000009.1"/>
</dbReference>
<keyword evidence="2" id="KW-0812">Transmembrane</keyword>
<protein>
    <submittedName>
        <fullName evidence="3">Hydrophobic/amphiphilic exporter-1, HAE1 family</fullName>
    </submittedName>
</protein>
<feature type="transmembrane region" description="Helical" evidence="2">
    <location>
        <begin position="913"/>
        <end position="938"/>
    </location>
</feature>
<dbReference type="AlphaFoldDB" id="A0AA46AJH5"/>
<keyword evidence="4" id="KW-1185">Reference proteome</keyword>
<dbReference type="PRINTS" id="PR00702">
    <property type="entry name" value="ACRIFLAVINRP"/>
</dbReference>
<dbReference type="Gene3D" id="3.30.70.1430">
    <property type="entry name" value="Multidrug efflux transporter AcrB pore domain"/>
    <property type="match status" value="2"/>
</dbReference>
<keyword evidence="2" id="KW-0472">Membrane</keyword>
<feature type="transmembrane region" description="Helical" evidence="2">
    <location>
        <begin position="428"/>
        <end position="457"/>
    </location>
</feature>
<feature type="transmembrane region" description="Helical" evidence="2">
    <location>
        <begin position="383"/>
        <end position="407"/>
    </location>
</feature>
<feature type="transmembrane region" description="Helical" evidence="2">
    <location>
        <begin position="857"/>
        <end position="876"/>
    </location>
</feature>
<accession>A0AA46AJH5</accession>
<dbReference type="Gene3D" id="3.30.70.1320">
    <property type="entry name" value="Multidrug efflux transporter AcrB pore domain like"/>
    <property type="match status" value="1"/>
</dbReference>
<feature type="transmembrane region" description="Helical" evidence="2">
    <location>
        <begin position="331"/>
        <end position="350"/>
    </location>
</feature>
<evidence type="ECO:0000313" key="4">
    <source>
        <dbReference type="Proteomes" id="UP001158066"/>
    </source>
</evidence>
<organism evidence="3 4">
    <name type="scientific">Anoxynatronum buryatiense</name>
    <dbReference type="NCBI Taxonomy" id="489973"/>
    <lineage>
        <taxon>Bacteria</taxon>
        <taxon>Bacillati</taxon>
        <taxon>Bacillota</taxon>
        <taxon>Clostridia</taxon>
        <taxon>Eubacteriales</taxon>
        <taxon>Clostridiaceae</taxon>
        <taxon>Anoxynatronum</taxon>
    </lineage>
</organism>
<feature type="region of interest" description="Disordered" evidence="1">
    <location>
        <begin position="1030"/>
        <end position="1060"/>
    </location>
</feature>
<evidence type="ECO:0000256" key="1">
    <source>
        <dbReference type="SAM" id="MobiDB-lite"/>
    </source>
</evidence>
<feature type="transmembrane region" description="Helical" evidence="2">
    <location>
        <begin position="990"/>
        <end position="1015"/>
    </location>
</feature>
<feature type="transmembrane region" description="Helical" evidence="2">
    <location>
        <begin position="532"/>
        <end position="552"/>
    </location>
</feature>
<dbReference type="PANTHER" id="PTHR32063:SF0">
    <property type="entry name" value="SWARMING MOTILITY PROTEIN SWRC"/>
    <property type="match status" value="1"/>
</dbReference>
<dbReference type="Pfam" id="PF00873">
    <property type="entry name" value="ACR_tran"/>
    <property type="match status" value="1"/>
</dbReference>
<dbReference type="SUPFAM" id="SSF82714">
    <property type="entry name" value="Multidrug efflux transporter AcrB TolC docking domain, DN and DC subdomains"/>
    <property type="match status" value="2"/>
</dbReference>
<dbReference type="PANTHER" id="PTHR32063">
    <property type="match status" value="1"/>
</dbReference>
<dbReference type="SUPFAM" id="SSF82693">
    <property type="entry name" value="Multidrug efflux transporter AcrB pore domain, PN1, PN2, PC1 and PC2 subdomains"/>
    <property type="match status" value="3"/>
</dbReference>
<comment type="caution">
    <text evidence="3">The sequence shown here is derived from an EMBL/GenBank/DDBJ whole genome shotgun (WGS) entry which is preliminary data.</text>
</comment>
<dbReference type="EMBL" id="FXUF01000009">
    <property type="protein sequence ID" value="SMP61418.1"/>
    <property type="molecule type" value="Genomic_DNA"/>
</dbReference>
<dbReference type="SUPFAM" id="SSF82866">
    <property type="entry name" value="Multidrug efflux transporter AcrB transmembrane domain"/>
    <property type="match status" value="2"/>
</dbReference>
<gene>
    <name evidence="3" type="ORF">SAMN06296020_10942</name>
</gene>
<feature type="transmembrane region" description="Helical" evidence="2">
    <location>
        <begin position="959"/>
        <end position="978"/>
    </location>
</feature>
<dbReference type="Proteomes" id="UP001158066">
    <property type="component" value="Unassembled WGS sequence"/>
</dbReference>
<dbReference type="Gene3D" id="3.30.2090.10">
    <property type="entry name" value="Multidrug efflux transporter AcrB TolC docking domain, DN and DC subdomains"/>
    <property type="match status" value="2"/>
</dbReference>
<reference evidence="3" key="1">
    <citation type="submission" date="2017-05" db="EMBL/GenBank/DDBJ databases">
        <authorList>
            <person name="Varghese N."/>
            <person name="Submissions S."/>
        </authorList>
    </citation>
    <scope>NUCLEOTIDE SEQUENCE</scope>
    <source>
        <strain evidence="3">Su22</strain>
    </source>
</reference>
<feature type="compositionally biased region" description="Basic and acidic residues" evidence="1">
    <location>
        <begin position="1030"/>
        <end position="1039"/>
    </location>
</feature>
<feature type="transmembrane region" description="Helical" evidence="2">
    <location>
        <begin position="463"/>
        <end position="487"/>
    </location>
</feature>
<evidence type="ECO:0000313" key="3">
    <source>
        <dbReference type="EMBL" id="SMP61418.1"/>
    </source>
</evidence>
<feature type="compositionally biased region" description="Polar residues" evidence="1">
    <location>
        <begin position="1040"/>
        <end position="1050"/>
    </location>
</feature>
<dbReference type="InterPro" id="IPR001036">
    <property type="entry name" value="Acrflvin-R"/>
</dbReference>
<feature type="transmembrane region" description="Helical" evidence="2">
    <location>
        <begin position="12"/>
        <end position="32"/>
    </location>
</feature>
<proteinExistence type="predicted"/>
<dbReference type="InterPro" id="IPR027463">
    <property type="entry name" value="AcrB_DN_DC_subdom"/>
</dbReference>